<dbReference type="CDD" id="cd00293">
    <property type="entry name" value="USP-like"/>
    <property type="match status" value="1"/>
</dbReference>
<dbReference type="AlphaFoldDB" id="A0A3M8A4Q4"/>
<dbReference type="InterPro" id="IPR014729">
    <property type="entry name" value="Rossmann-like_a/b/a_fold"/>
</dbReference>
<evidence type="ECO:0000313" key="4">
    <source>
        <dbReference type="Proteomes" id="UP000275048"/>
    </source>
</evidence>
<organism evidence="3 4">
    <name type="scientific">Agromyces tardus</name>
    <dbReference type="NCBI Taxonomy" id="2583849"/>
    <lineage>
        <taxon>Bacteria</taxon>
        <taxon>Bacillati</taxon>
        <taxon>Actinomycetota</taxon>
        <taxon>Actinomycetes</taxon>
        <taxon>Micrococcales</taxon>
        <taxon>Microbacteriaceae</taxon>
        <taxon>Agromyces</taxon>
    </lineage>
</organism>
<accession>A0A3M8A4Q4</accession>
<dbReference type="PRINTS" id="PR01438">
    <property type="entry name" value="UNVRSLSTRESS"/>
</dbReference>
<reference evidence="3 4" key="1">
    <citation type="submission" date="2018-10" db="EMBL/GenBank/DDBJ databases">
        <title>Isolation, diversity and antibacterial activity of antinobacteria from the wheat rhizosphere soil.</title>
        <authorList>
            <person name="Sun T."/>
        </authorList>
    </citation>
    <scope>NUCLEOTIDE SEQUENCE [LARGE SCALE GENOMIC DNA]</scope>
    <source>
        <strain evidence="3 4">SJ-23</strain>
    </source>
</reference>
<protein>
    <submittedName>
        <fullName evidence="3">Universal stress protein</fullName>
    </submittedName>
</protein>
<dbReference type="Pfam" id="PF00582">
    <property type="entry name" value="Usp"/>
    <property type="match status" value="2"/>
</dbReference>
<comment type="caution">
    <text evidence="3">The sequence shown here is derived from an EMBL/GenBank/DDBJ whole genome shotgun (WGS) entry which is preliminary data.</text>
</comment>
<proteinExistence type="inferred from homology"/>
<dbReference type="Proteomes" id="UP000275048">
    <property type="component" value="Unassembled WGS sequence"/>
</dbReference>
<evidence type="ECO:0000256" key="1">
    <source>
        <dbReference type="ARBA" id="ARBA00008791"/>
    </source>
</evidence>
<dbReference type="OrthoDB" id="4931198at2"/>
<evidence type="ECO:0000259" key="2">
    <source>
        <dbReference type="Pfam" id="PF00582"/>
    </source>
</evidence>
<keyword evidence="4" id="KW-1185">Reference proteome</keyword>
<gene>
    <name evidence="3" type="ORF">EDM22_14380</name>
</gene>
<dbReference type="InterPro" id="IPR006016">
    <property type="entry name" value="UspA"/>
</dbReference>
<name>A0A3M8A4Q4_9MICO</name>
<dbReference type="SUPFAM" id="SSF52402">
    <property type="entry name" value="Adenine nucleotide alpha hydrolases-like"/>
    <property type="match status" value="2"/>
</dbReference>
<dbReference type="Gene3D" id="3.40.50.620">
    <property type="entry name" value="HUPs"/>
    <property type="match status" value="2"/>
</dbReference>
<feature type="domain" description="UspA" evidence="2">
    <location>
        <begin position="171"/>
        <end position="293"/>
    </location>
</feature>
<dbReference type="PANTHER" id="PTHR46268:SF6">
    <property type="entry name" value="UNIVERSAL STRESS PROTEIN UP12"/>
    <property type="match status" value="1"/>
</dbReference>
<comment type="similarity">
    <text evidence="1">Belongs to the universal stress protein A family.</text>
</comment>
<evidence type="ECO:0000313" key="3">
    <source>
        <dbReference type="EMBL" id="RNB46208.1"/>
    </source>
</evidence>
<dbReference type="InterPro" id="IPR006015">
    <property type="entry name" value="Universal_stress_UspA"/>
</dbReference>
<dbReference type="PANTHER" id="PTHR46268">
    <property type="entry name" value="STRESS RESPONSE PROTEIN NHAX"/>
    <property type="match status" value="1"/>
</dbReference>
<sequence length="294" mass="30917">MGPRCGTKCPVRSGMGRALCWKEWGDTMTGEIYVGVDGSLAARAALEWALDRAAAVGDELVLVYVVDDEWGTVGSSARAELSGNAERIVEQELASARAAAPLVPARAVVAVGNPMLTLAALAREAELIVVGTHRTGYFRGRAFGSRSLQLAATSSTPVAIIPQVPGRTRRGVVLGIDTAAASNEAIEFAAYEATRLRSDLTLLHSTWPKPLTEVFAHAVFDATLSAIREAAPGLAVRPRLVEEPAAEALTDLSRNMALVVAGRPRRAGAEDRGLGTVAHDLLLNQAGPVVIVPE</sequence>
<feature type="domain" description="UspA" evidence="2">
    <location>
        <begin position="30"/>
        <end position="162"/>
    </location>
</feature>
<dbReference type="EMBL" id="RHHB01000036">
    <property type="protein sequence ID" value="RNB46208.1"/>
    <property type="molecule type" value="Genomic_DNA"/>
</dbReference>